<keyword evidence="1" id="KW-0175">Coiled coil</keyword>
<sequence>MKKRRMFLLTYACLLMGWGLFFCQEVRAESNYHLPNIEEVEATNSQADLATLIKELPESAHLGDPFLILINSDNPSYEDSAPDLAYSADGQPYSALIVDYFDSLLQAAAEEGHIFSVVSGYRSKTEQENNRQARINSYLSEGLSQEEAMYWTNLYYAPVDASEHLTGLAIDMLGDDWTSIGGGLSGDYGYYDSAIWLAQNAYLYGFILRYPEGKTDITGYNYEPWHIRYVGFDHAEYIYNHGITLEEYLAIINEKERMAQEEIEKANEETKAMQEAERWIDEKAEQVNSILF</sequence>
<evidence type="ECO:0000259" key="2">
    <source>
        <dbReference type="Pfam" id="PF02557"/>
    </source>
</evidence>
<proteinExistence type="predicted"/>
<name>A0ABS0LS06_9LACT</name>
<dbReference type="PANTHER" id="PTHR34385:SF1">
    <property type="entry name" value="PEPTIDOGLYCAN L-ALANYL-D-GLUTAMATE ENDOPEPTIDASE CWLK"/>
    <property type="match status" value="1"/>
</dbReference>
<dbReference type="Gene3D" id="3.30.1380.10">
    <property type="match status" value="1"/>
</dbReference>
<dbReference type="InterPro" id="IPR058193">
    <property type="entry name" value="VanY/YodJ_core_dom"/>
</dbReference>
<evidence type="ECO:0000313" key="4">
    <source>
        <dbReference type="Proteomes" id="UP000721415"/>
    </source>
</evidence>
<dbReference type="Proteomes" id="UP000721415">
    <property type="component" value="Unassembled WGS sequence"/>
</dbReference>
<dbReference type="SUPFAM" id="SSF55166">
    <property type="entry name" value="Hedgehog/DD-peptidase"/>
    <property type="match status" value="1"/>
</dbReference>
<dbReference type="InterPro" id="IPR003709">
    <property type="entry name" value="VanY-like_core_dom"/>
</dbReference>
<dbReference type="CDD" id="cd14852">
    <property type="entry name" value="LD-carboxypeptidase"/>
    <property type="match status" value="1"/>
</dbReference>
<dbReference type="InterPro" id="IPR052179">
    <property type="entry name" value="DD-CPase-like"/>
</dbReference>
<dbReference type="EMBL" id="JACBXQ010000004">
    <property type="protein sequence ID" value="MBG9986784.1"/>
    <property type="molecule type" value="Genomic_DNA"/>
</dbReference>
<evidence type="ECO:0000313" key="3">
    <source>
        <dbReference type="EMBL" id="MBG9986784.1"/>
    </source>
</evidence>
<accession>A0ABS0LS06</accession>
<feature type="coiled-coil region" evidence="1">
    <location>
        <begin position="245"/>
        <end position="278"/>
    </location>
</feature>
<reference evidence="3 4" key="1">
    <citation type="submission" date="2020-07" db="EMBL/GenBank/DDBJ databases">
        <title>Facklamia lactis sp. nov., isolated from raw milk.</title>
        <authorList>
            <person name="Doll E.V."/>
            <person name="Huptas C."/>
            <person name="Staib L."/>
            <person name="Wenning M."/>
            <person name="Scherer S."/>
        </authorList>
    </citation>
    <scope>NUCLEOTIDE SEQUENCE [LARGE SCALE GENOMIC DNA]</scope>
    <source>
        <strain evidence="3 4">DSM 111018</strain>
    </source>
</reference>
<dbReference type="RefSeq" id="WP_197115697.1">
    <property type="nucleotide sequence ID" value="NZ_JACBXQ010000004.1"/>
</dbReference>
<organism evidence="3 4">
    <name type="scientific">Facklamia lactis</name>
    <dbReference type="NCBI Taxonomy" id="2749967"/>
    <lineage>
        <taxon>Bacteria</taxon>
        <taxon>Bacillati</taxon>
        <taxon>Bacillota</taxon>
        <taxon>Bacilli</taxon>
        <taxon>Lactobacillales</taxon>
        <taxon>Aerococcaceae</taxon>
        <taxon>Facklamia</taxon>
    </lineage>
</organism>
<keyword evidence="4" id="KW-1185">Reference proteome</keyword>
<protein>
    <submittedName>
        <fullName evidence="3">M15 family metallopeptidase</fullName>
    </submittedName>
</protein>
<feature type="domain" description="D-alanyl-D-alanine carboxypeptidase-like core" evidence="2">
    <location>
        <begin position="97"/>
        <end position="231"/>
    </location>
</feature>
<dbReference type="InterPro" id="IPR009045">
    <property type="entry name" value="Zn_M74/Hedgehog-like"/>
</dbReference>
<evidence type="ECO:0000256" key="1">
    <source>
        <dbReference type="SAM" id="Coils"/>
    </source>
</evidence>
<gene>
    <name evidence="3" type="ORF">HZY91_07720</name>
</gene>
<dbReference type="PANTHER" id="PTHR34385">
    <property type="entry name" value="D-ALANYL-D-ALANINE CARBOXYPEPTIDASE"/>
    <property type="match status" value="1"/>
</dbReference>
<dbReference type="Pfam" id="PF02557">
    <property type="entry name" value="VanY"/>
    <property type="match status" value="1"/>
</dbReference>
<comment type="caution">
    <text evidence="3">The sequence shown here is derived from an EMBL/GenBank/DDBJ whole genome shotgun (WGS) entry which is preliminary data.</text>
</comment>